<dbReference type="AlphaFoldDB" id="A0A392T242"/>
<name>A0A392T242_9FABA</name>
<dbReference type="EMBL" id="LXQA010490487">
    <property type="protein sequence ID" value="MCI55089.1"/>
    <property type="molecule type" value="Genomic_DNA"/>
</dbReference>
<keyword evidence="2" id="KW-1185">Reference proteome</keyword>
<proteinExistence type="predicted"/>
<organism evidence="1 2">
    <name type="scientific">Trifolium medium</name>
    <dbReference type="NCBI Taxonomy" id="97028"/>
    <lineage>
        <taxon>Eukaryota</taxon>
        <taxon>Viridiplantae</taxon>
        <taxon>Streptophyta</taxon>
        <taxon>Embryophyta</taxon>
        <taxon>Tracheophyta</taxon>
        <taxon>Spermatophyta</taxon>
        <taxon>Magnoliopsida</taxon>
        <taxon>eudicotyledons</taxon>
        <taxon>Gunneridae</taxon>
        <taxon>Pentapetalae</taxon>
        <taxon>rosids</taxon>
        <taxon>fabids</taxon>
        <taxon>Fabales</taxon>
        <taxon>Fabaceae</taxon>
        <taxon>Papilionoideae</taxon>
        <taxon>50 kb inversion clade</taxon>
        <taxon>NPAAA clade</taxon>
        <taxon>Hologalegina</taxon>
        <taxon>IRL clade</taxon>
        <taxon>Trifolieae</taxon>
        <taxon>Trifolium</taxon>
    </lineage>
</organism>
<comment type="caution">
    <text evidence="1">The sequence shown here is derived from an EMBL/GenBank/DDBJ whole genome shotgun (WGS) entry which is preliminary data.</text>
</comment>
<sequence length="27" mass="2882">MQSSPNLLSISSLSNTDLSVAVLTYLQ</sequence>
<evidence type="ECO:0000313" key="1">
    <source>
        <dbReference type="EMBL" id="MCI55089.1"/>
    </source>
</evidence>
<protein>
    <submittedName>
        <fullName evidence="1">Uncharacterized protein</fullName>
    </submittedName>
</protein>
<dbReference type="Proteomes" id="UP000265520">
    <property type="component" value="Unassembled WGS sequence"/>
</dbReference>
<evidence type="ECO:0000313" key="2">
    <source>
        <dbReference type="Proteomes" id="UP000265520"/>
    </source>
</evidence>
<accession>A0A392T242</accession>
<feature type="non-terminal residue" evidence="1">
    <location>
        <position position="27"/>
    </location>
</feature>
<reference evidence="1 2" key="1">
    <citation type="journal article" date="2018" name="Front. Plant Sci.">
        <title>Red Clover (Trifolium pratense) and Zigzag Clover (T. medium) - A Picture of Genomic Similarities and Differences.</title>
        <authorList>
            <person name="Dluhosova J."/>
            <person name="Istvanek J."/>
            <person name="Nedelnik J."/>
            <person name="Repkova J."/>
        </authorList>
    </citation>
    <scope>NUCLEOTIDE SEQUENCE [LARGE SCALE GENOMIC DNA]</scope>
    <source>
        <strain evidence="2">cv. 10/8</strain>
        <tissue evidence="1">Leaf</tissue>
    </source>
</reference>